<dbReference type="SUPFAM" id="SSF55729">
    <property type="entry name" value="Acyl-CoA N-acyltransferases (Nat)"/>
    <property type="match status" value="1"/>
</dbReference>
<sequence>MSETPIIRAMTRTEVDQLVDWAALEGWNPGLRDADIFWLTDPDAFIAAEFEGELIGGGAIAAYGDGFGFLGFFIVRPEYRGRGFGRKLWRELRERLAARLRPDATSGLDGVFAMQPHYARDGFVFSHRDIRFRVELSRAPEQQDEDAQPDLLVPLEQIPVDEILDYDRRCFPAPRERFLRAWIRQPGGYAFGYHQNGDLRGFGVARRCREGYKIGPLFADNGKIADALLRKLIQSVAVGPIFLDVPENNPAAVELAHAHQMVEVFGCARMHEGPTPQVDHSRIFGVTTFEFG</sequence>
<dbReference type="PROSITE" id="PS51186">
    <property type="entry name" value="GNAT"/>
    <property type="match status" value="1"/>
</dbReference>
<accession>A0ABZ0SAD6</accession>
<dbReference type="Pfam" id="PF00583">
    <property type="entry name" value="Acetyltransf_1"/>
    <property type="match status" value="1"/>
</dbReference>
<dbReference type="CDD" id="cd04301">
    <property type="entry name" value="NAT_SF"/>
    <property type="match status" value="1"/>
</dbReference>
<dbReference type="InterPro" id="IPR016181">
    <property type="entry name" value="Acyl_CoA_acyltransferase"/>
</dbReference>
<dbReference type="PANTHER" id="PTHR47237:SF1">
    <property type="entry name" value="SLL0310 PROTEIN"/>
    <property type="match status" value="1"/>
</dbReference>
<dbReference type="Pfam" id="PF18014">
    <property type="entry name" value="Acetyltransf_18"/>
    <property type="match status" value="1"/>
</dbReference>
<evidence type="ECO:0000313" key="2">
    <source>
        <dbReference type="EMBL" id="WPL16525.1"/>
    </source>
</evidence>
<gene>
    <name evidence="2" type="ORF">Thiowin_01483</name>
</gene>
<organism evidence="2 3">
    <name type="scientific">Thiorhodovibrio winogradskyi</name>
    <dbReference type="NCBI Taxonomy" id="77007"/>
    <lineage>
        <taxon>Bacteria</taxon>
        <taxon>Pseudomonadati</taxon>
        <taxon>Pseudomonadota</taxon>
        <taxon>Gammaproteobacteria</taxon>
        <taxon>Chromatiales</taxon>
        <taxon>Chromatiaceae</taxon>
        <taxon>Thiorhodovibrio</taxon>
    </lineage>
</organism>
<dbReference type="InterPro" id="IPR052729">
    <property type="entry name" value="Acyl/Acetyltrans_Enzymes"/>
</dbReference>
<dbReference type="RefSeq" id="WP_328987073.1">
    <property type="nucleotide sequence ID" value="NZ_CP121472.1"/>
</dbReference>
<dbReference type="Gene3D" id="3.40.630.30">
    <property type="match status" value="1"/>
</dbReference>
<dbReference type="EMBL" id="CP121472">
    <property type="protein sequence ID" value="WPL16525.1"/>
    <property type="molecule type" value="Genomic_DNA"/>
</dbReference>
<dbReference type="Gene3D" id="3.40.630.90">
    <property type="match status" value="1"/>
</dbReference>
<proteinExistence type="predicted"/>
<protein>
    <submittedName>
        <fullName evidence="2">Acetyltransferase (GNAT) family protein</fullName>
    </submittedName>
</protein>
<feature type="domain" description="N-acetyltransferase" evidence="1">
    <location>
        <begin position="5"/>
        <end position="141"/>
    </location>
</feature>
<dbReference type="Proteomes" id="UP001432180">
    <property type="component" value="Chromosome"/>
</dbReference>
<dbReference type="InterPro" id="IPR041496">
    <property type="entry name" value="YitH/HolE_GNAT"/>
</dbReference>
<name>A0ABZ0SAD6_9GAMM</name>
<evidence type="ECO:0000313" key="3">
    <source>
        <dbReference type="Proteomes" id="UP001432180"/>
    </source>
</evidence>
<dbReference type="PANTHER" id="PTHR47237">
    <property type="entry name" value="SLL0310 PROTEIN"/>
    <property type="match status" value="1"/>
</dbReference>
<dbReference type="InterPro" id="IPR000182">
    <property type="entry name" value="GNAT_dom"/>
</dbReference>
<evidence type="ECO:0000259" key="1">
    <source>
        <dbReference type="PROSITE" id="PS51186"/>
    </source>
</evidence>
<reference evidence="2 3" key="1">
    <citation type="journal article" date="2023" name="Microorganisms">
        <title>Thiorhodovibrio frisius and Trv. litoralis spp. nov., Two Novel Members from a Clade of Fastidious Purple Sulfur Bacteria That Exhibit Unique Red-Shifted Light-Harvesting Capabilities.</title>
        <authorList>
            <person name="Methner A."/>
            <person name="Kuzyk S.B."/>
            <person name="Petersen J."/>
            <person name="Bauer S."/>
            <person name="Brinkmann H."/>
            <person name="Sichau K."/>
            <person name="Wanner G."/>
            <person name="Wolf J."/>
            <person name="Neumann-Schaal M."/>
            <person name="Henke P."/>
            <person name="Tank M."/>
            <person name="Sproer C."/>
            <person name="Bunk B."/>
            <person name="Overmann J."/>
        </authorList>
    </citation>
    <scope>NUCLEOTIDE SEQUENCE [LARGE SCALE GENOMIC DNA]</scope>
    <source>
        <strain evidence="2 3">DSM 6702</strain>
    </source>
</reference>
<keyword evidence="3" id="KW-1185">Reference proteome</keyword>